<reference evidence="5 6" key="1">
    <citation type="journal article" date="2014" name="Nat. Commun.">
        <title>Multiple recent horizontal transfers of a large genomic region in cheese making fungi.</title>
        <authorList>
            <person name="Cheeseman K."/>
            <person name="Ropars J."/>
            <person name="Renault P."/>
            <person name="Dupont J."/>
            <person name="Gouzy J."/>
            <person name="Branca A."/>
            <person name="Abraham A.L."/>
            <person name="Ceppi M."/>
            <person name="Conseiller E."/>
            <person name="Debuchy R."/>
            <person name="Malagnac F."/>
            <person name="Goarin A."/>
            <person name="Silar P."/>
            <person name="Lacoste S."/>
            <person name="Sallet E."/>
            <person name="Bensimon A."/>
            <person name="Giraud T."/>
            <person name="Brygoo Y."/>
        </authorList>
    </citation>
    <scope>NUCLEOTIDE SEQUENCE [LARGE SCALE GENOMIC DNA]</scope>
    <source>
        <strain evidence="6">FM 013</strain>
    </source>
</reference>
<dbReference type="STRING" id="1429867.A0A0G4PUS3"/>
<dbReference type="InterPro" id="IPR011057">
    <property type="entry name" value="Mss4-like_sf"/>
</dbReference>
<sequence length="281" mass="30980">MMSSPEIYKGNCHCGQIRFNLDLQQPLRQVFSCPCSICAKKGYLWIFPEESQLQITSGYQSMATYTANGRSGDHFFCPTCGAGIMAKNHMIHAGKSSTAVNARALCGVNPFTLEVEALDCPSNGADVPTPFSGQVAEVPGGNLKLYTGGCYCGAATLAVKMKPWSEVEIKEDNCSICQRNANICIYPHRDSVSIHGKENTSEYLFQRRFNAHCFCRICGVHVYMKLHGPPKAVVDKLPSEKQKMVRELLAIVPIRLSVLDSVEWSDCHVKRSDEGTVGYVI</sequence>
<feature type="domain" description="CENP-V/GFA" evidence="4">
    <location>
        <begin position="8"/>
        <end position="119"/>
    </location>
</feature>
<comment type="similarity">
    <text evidence="1">Belongs to the Gfa family.</text>
</comment>
<dbReference type="Gene3D" id="2.170.150.70">
    <property type="match status" value="2"/>
</dbReference>
<keyword evidence="6" id="KW-1185">Reference proteome</keyword>
<dbReference type="InterPro" id="IPR006913">
    <property type="entry name" value="CENP-V/GFA"/>
</dbReference>
<protein>
    <submittedName>
        <fullName evidence="5">Glutathione-dependent formaldehyde-activating, GFA</fullName>
    </submittedName>
</protein>
<dbReference type="Pfam" id="PF04828">
    <property type="entry name" value="GFA"/>
    <property type="match status" value="2"/>
</dbReference>
<dbReference type="InterPro" id="IPR052355">
    <property type="entry name" value="CENP-V-like"/>
</dbReference>
<evidence type="ECO:0000313" key="6">
    <source>
        <dbReference type="Proteomes" id="UP000053732"/>
    </source>
</evidence>
<dbReference type="GO" id="GO:0046872">
    <property type="term" value="F:metal ion binding"/>
    <property type="evidence" value="ECO:0007669"/>
    <property type="project" value="UniProtKB-KW"/>
</dbReference>
<keyword evidence="2" id="KW-0479">Metal-binding</keyword>
<evidence type="ECO:0000259" key="4">
    <source>
        <dbReference type="PROSITE" id="PS51891"/>
    </source>
</evidence>
<dbReference type="SUPFAM" id="SSF51316">
    <property type="entry name" value="Mss4-like"/>
    <property type="match status" value="2"/>
</dbReference>
<evidence type="ECO:0000256" key="2">
    <source>
        <dbReference type="ARBA" id="ARBA00022723"/>
    </source>
</evidence>
<dbReference type="AlphaFoldDB" id="A0A0G4PUS3"/>
<dbReference type="PANTHER" id="PTHR28620:SF1">
    <property type="entry name" value="CENP-V_GFA DOMAIN-CONTAINING PROTEIN"/>
    <property type="match status" value="1"/>
</dbReference>
<organism evidence="5 6">
    <name type="scientific">Penicillium camemberti (strain FM 013)</name>
    <dbReference type="NCBI Taxonomy" id="1429867"/>
    <lineage>
        <taxon>Eukaryota</taxon>
        <taxon>Fungi</taxon>
        <taxon>Dikarya</taxon>
        <taxon>Ascomycota</taxon>
        <taxon>Pezizomycotina</taxon>
        <taxon>Eurotiomycetes</taxon>
        <taxon>Eurotiomycetidae</taxon>
        <taxon>Eurotiales</taxon>
        <taxon>Aspergillaceae</taxon>
        <taxon>Penicillium</taxon>
    </lineage>
</organism>
<dbReference type="EMBL" id="HG793174">
    <property type="protein sequence ID" value="CRL29879.1"/>
    <property type="molecule type" value="Genomic_DNA"/>
</dbReference>
<evidence type="ECO:0000256" key="1">
    <source>
        <dbReference type="ARBA" id="ARBA00005495"/>
    </source>
</evidence>
<keyword evidence="3" id="KW-0862">Zinc</keyword>
<dbReference type="GO" id="GO:0016846">
    <property type="term" value="F:carbon-sulfur lyase activity"/>
    <property type="evidence" value="ECO:0007669"/>
    <property type="project" value="InterPro"/>
</dbReference>
<dbReference type="Proteomes" id="UP000053732">
    <property type="component" value="Unassembled WGS sequence"/>
</dbReference>
<feature type="domain" description="CENP-V/GFA" evidence="4">
    <location>
        <begin position="146"/>
        <end position="265"/>
    </location>
</feature>
<proteinExistence type="inferred from homology"/>
<name>A0A0G4PUS3_PENC3</name>
<accession>A0A0G4PUS3</accession>
<dbReference type="PANTHER" id="PTHR28620">
    <property type="entry name" value="CENTROMERE PROTEIN V"/>
    <property type="match status" value="1"/>
</dbReference>
<gene>
    <name evidence="5" type="ORF">PCAMFM013_S041g000021</name>
</gene>
<evidence type="ECO:0000313" key="5">
    <source>
        <dbReference type="EMBL" id="CRL29879.1"/>
    </source>
</evidence>
<dbReference type="PROSITE" id="PS51891">
    <property type="entry name" value="CENP_V_GFA"/>
    <property type="match status" value="2"/>
</dbReference>
<evidence type="ECO:0000256" key="3">
    <source>
        <dbReference type="ARBA" id="ARBA00022833"/>
    </source>
</evidence>